<proteinExistence type="predicted"/>
<dbReference type="AlphaFoldDB" id="A0A1C3RIT6"/>
<dbReference type="NCBIfam" id="TIGR01841">
    <property type="entry name" value="phasin"/>
    <property type="match status" value="1"/>
</dbReference>
<dbReference type="InterPro" id="IPR018968">
    <property type="entry name" value="Phasin"/>
</dbReference>
<gene>
    <name evidence="2" type="ORF">MTBPR1_40157</name>
</gene>
<dbReference type="Proteomes" id="UP000231658">
    <property type="component" value="Unassembled WGS sequence"/>
</dbReference>
<dbReference type="RefSeq" id="WP_240492890.1">
    <property type="nucleotide sequence ID" value="NZ_FLYE01000034.1"/>
</dbReference>
<dbReference type="STRING" id="1867952.MTBPR1_40157"/>
<protein>
    <submittedName>
        <fullName evidence="2">Phasin family protein</fullName>
    </submittedName>
</protein>
<name>A0A1C3RIT6_9PROT</name>
<evidence type="ECO:0000313" key="3">
    <source>
        <dbReference type="Proteomes" id="UP000231658"/>
    </source>
</evidence>
<dbReference type="Pfam" id="PF09361">
    <property type="entry name" value="Phasin_2"/>
    <property type="match status" value="1"/>
</dbReference>
<dbReference type="InterPro" id="IPR010127">
    <property type="entry name" value="Phasin_subfam-1"/>
</dbReference>
<dbReference type="EMBL" id="FLYE01000034">
    <property type="protein sequence ID" value="SCA57134.1"/>
    <property type="molecule type" value="Genomic_DNA"/>
</dbReference>
<evidence type="ECO:0000313" key="2">
    <source>
        <dbReference type="EMBL" id="SCA57134.1"/>
    </source>
</evidence>
<accession>A0A1C3RIT6</accession>
<organism evidence="2 3">
    <name type="scientific">Candidatus Terasakiella magnetica</name>
    <dbReference type="NCBI Taxonomy" id="1867952"/>
    <lineage>
        <taxon>Bacteria</taxon>
        <taxon>Pseudomonadati</taxon>
        <taxon>Pseudomonadota</taxon>
        <taxon>Alphaproteobacteria</taxon>
        <taxon>Rhodospirillales</taxon>
        <taxon>Terasakiellaceae</taxon>
        <taxon>Terasakiella</taxon>
    </lineage>
</organism>
<sequence>MAAAKKPASQANPFAFDATKMFGDFDPTKLMGEFDPKKFMGDFQKAFSEYKIPGVDGNVIIESQKKNVEALAQANKVALEGMQAVFKRQAEILGQAMEEMQSTFKDLSSTGEPQDKVAQQTDLVKDAVEKALSNMRELAEMAGKSNTEAFDTIHTRFTESLDEVKDQVLKLKK</sequence>
<evidence type="ECO:0000259" key="1">
    <source>
        <dbReference type="Pfam" id="PF09361"/>
    </source>
</evidence>
<feature type="domain" description="Phasin" evidence="1">
    <location>
        <begin position="61"/>
        <end position="156"/>
    </location>
</feature>
<keyword evidence="3" id="KW-1185">Reference proteome</keyword>
<reference evidence="2 3" key="1">
    <citation type="submission" date="2016-07" db="EMBL/GenBank/DDBJ databases">
        <authorList>
            <person name="Lefevre C.T."/>
        </authorList>
    </citation>
    <scope>NUCLEOTIDE SEQUENCE [LARGE SCALE GENOMIC DNA]</scope>
    <source>
        <strain evidence="2">PR1</strain>
    </source>
</reference>